<reference evidence="1" key="1">
    <citation type="submission" date="2022-07" db="EMBL/GenBank/DDBJ databases">
        <title>Phylogenomic reconstructions and comparative analyses of Kickxellomycotina fungi.</title>
        <authorList>
            <person name="Reynolds N.K."/>
            <person name="Stajich J.E."/>
            <person name="Barry K."/>
            <person name="Grigoriev I.V."/>
            <person name="Crous P."/>
            <person name="Smith M.E."/>
        </authorList>
    </citation>
    <scope>NUCLEOTIDE SEQUENCE</scope>
    <source>
        <strain evidence="1">NBRC 100468</strain>
    </source>
</reference>
<dbReference type="Proteomes" id="UP001150538">
    <property type="component" value="Unassembled WGS sequence"/>
</dbReference>
<sequence>MLNIIRIIKPRIAVQARSLHRQGMVAAPVAMNTVHRNYTKISEYTASDYLSPEEFERFLAAKNKELKEYLSGAEVKAEEMMNNGHNSITDALDADMFDALAKDFARQCKDHHHNE</sequence>
<name>A0A9W8ACH1_9FUNG</name>
<accession>A0A9W8ACH1</accession>
<protein>
    <submittedName>
        <fullName evidence="1">Uncharacterized protein</fullName>
    </submittedName>
</protein>
<keyword evidence="2" id="KW-1185">Reference proteome</keyword>
<dbReference type="AlphaFoldDB" id="A0A9W8ACH1"/>
<gene>
    <name evidence="1" type="ORF">H4219_000016</name>
</gene>
<dbReference type="EMBL" id="JANBPU010000001">
    <property type="protein sequence ID" value="KAJ1922154.1"/>
    <property type="molecule type" value="Genomic_DNA"/>
</dbReference>
<comment type="caution">
    <text evidence="1">The sequence shown here is derived from an EMBL/GenBank/DDBJ whole genome shotgun (WGS) entry which is preliminary data.</text>
</comment>
<organism evidence="1 2">
    <name type="scientific">Mycoemilia scoparia</name>
    <dbReference type="NCBI Taxonomy" id="417184"/>
    <lineage>
        <taxon>Eukaryota</taxon>
        <taxon>Fungi</taxon>
        <taxon>Fungi incertae sedis</taxon>
        <taxon>Zoopagomycota</taxon>
        <taxon>Kickxellomycotina</taxon>
        <taxon>Kickxellomycetes</taxon>
        <taxon>Kickxellales</taxon>
        <taxon>Kickxellaceae</taxon>
        <taxon>Mycoemilia</taxon>
    </lineage>
</organism>
<evidence type="ECO:0000313" key="1">
    <source>
        <dbReference type="EMBL" id="KAJ1922154.1"/>
    </source>
</evidence>
<proteinExistence type="predicted"/>
<dbReference type="OrthoDB" id="5569948at2759"/>
<evidence type="ECO:0000313" key="2">
    <source>
        <dbReference type="Proteomes" id="UP001150538"/>
    </source>
</evidence>